<dbReference type="Proteomes" id="UP000234585">
    <property type="component" value="Unassembled WGS sequence"/>
</dbReference>
<evidence type="ECO:0000256" key="1">
    <source>
        <dbReference type="SAM" id="Phobius"/>
    </source>
</evidence>
<keyword evidence="3" id="KW-1185">Reference proteome</keyword>
<gene>
    <name evidence="2" type="ORF">BDW47DRAFT_97323</name>
</gene>
<evidence type="ECO:0000313" key="2">
    <source>
        <dbReference type="EMBL" id="PLB42516.1"/>
    </source>
</evidence>
<dbReference type="EMBL" id="KZ559117">
    <property type="protein sequence ID" value="PLB42516.1"/>
    <property type="molecule type" value="Genomic_DNA"/>
</dbReference>
<dbReference type="OrthoDB" id="5425848at2759"/>
<name>A0A2I2FPG5_ASPCN</name>
<proteinExistence type="predicted"/>
<keyword evidence="1" id="KW-0812">Transmembrane</keyword>
<dbReference type="AlphaFoldDB" id="A0A2I2FPG5"/>
<organism evidence="2 3">
    <name type="scientific">Aspergillus candidus</name>
    <dbReference type="NCBI Taxonomy" id="41067"/>
    <lineage>
        <taxon>Eukaryota</taxon>
        <taxon>Fungi</taxon>
        <taxon>Dikarya</taxon>
        <taxon>Ascomycota</taxon>
        <taxon>Pezizomycotina</taxon>
        <taxon>Eurotiomycetes</taxon>
        <taxon>Eurotiomycetidae</taxon>
        <taxon>Eurotiales</taxon>
        <taxon>Aspergillaceae</taxon>
        <taxon>Aspergillus</taxon>
        <taxon>Aspergillus subgen. Circumdati</taxon>
    </lineage>
</organism>
<dbReference type="GeneID" id="36527558"/>
<accession>A0A2I2FPG5</accession>
<keyword evidence="1" id="KW-1133">Transmembrane helix</keyword>
<feature type="transmembrane region" description="Helical" evidence="1">
    <location>
        <begin position="61"/>
        <end position="83"/>
    </location>
</feature>
<evidence type="ECO:0000313" key="3">
    <source>
        <dbReference type="Proteomes" id="UP000234585"/>
    </source>
</evidence>
<sequence>MRGGWDSRQDRDRLMHLTTSCELPFPSIPRLSKFLHLSRLSHSFPSIRYCVSNIRNRIPSFFIFAFFGCRSLISLSGDLFTGLSD</sequence>
<keyword evidence="1" id="KW-0472">Membrane</keyword>
<reference evidence="2 3" key="1">
    <citation type="submission" date="2017-12" db="EMBL/GenBank/DDBJ databases">
        <authorList>
            <consortium name="DOE Joint Genome Institute"/>
            <person name="Haridas S."/>
            <person name="Kjaerbolling I."/>
            <person name="Vesth T.C."/>
            <person name="Frisvad J.C."/>
            <person name="Nybo J.L."/>
            <person name="Theobald S."/>
            <person name="Kuo A."/>
            <person name="Bowyer P."/>
            <person name="Matsuda Y."/>
            <person name="Mondo S."/>
            <person name="Lyhne E.K."/>
            <person name="Kogle M.E."/>
            <person name="Clum A."/>
            <person name="Lipzen A."/>
            <person name="Salamov A."/>
            <person name="Ngan C.Y."/>
            <person name="Daum C."/>
            <person name="Chiniquy J."/>
            <person name="Barry K."/>
            <person name="LaButti K."/>
            <person name="Simmons B.A."/>
            <person name="Magnuson J.K."/>
            <person name="Mortensen U.H."/>
            <person name="Larsen T.O."/>
            <person name="Grigoriev I.V."/>
            <person name="Baker S.E."/>
            <person name="Andersen M.R."/>
            <person name="Nordberg H.P."/>
            <person name="Cantor M.N."/>
            <person name="Hua S.X."/>
        </authorList>
    </citation>
    <scope>NUCLEOTIDE SEQUENCE [LARGE SCALE GENOMIC DNA]</scope>
    <source>
        <strain evidence="2 3">CBS 102.13</strain>
    </source>
</reference>
<protein>
    <submittedName>
        <fullName evidence="2">Uncharacterized protein</fullName>
    </submittedName>
</protein>
<dbReference type="RefSeq" id="XP_024676528.1">
    <property type="nucleotide sequence ID" value="XM_024820398.1"/>
</dbReference>